<accession>A0ABV6MMJ4</accession>
<dbReference type="Proteomes" id="UP001589810">
    <property type="component" value="Unassembled WGS sequence"/>
</dbReference>
<name>A0ABV6MMJ4_9PSEU</name>
<keyword evidence="2" id="KW-1185">Reference proteome</keyword>
<dbReference type="EMBL" id="JBHLUD010000002">
    <property type="protein sequence ID" value="MFC0541519.1"/>
    <property type="molecule type" value="Genomic_DNA"/>
</dbReference>
<protein>
    <submittedName>
        <fullName evidence="1">Uncharacterized protein</fullName>
    </submittedName>
</protein>
<proteinExistence type="predicted"/>
<reference evidence="1 2" key="1">
    <citation type="submission" date="2024-09" db="EMBL/GenBank/DDBJ databases">
        <authorList>
            <person name="Sun Q."/>
            <person name="Mori K."/>
        </authorList>
    </citation>
    <scope>NUCLEOTIDE SEQUENCE [LARGE SCALE GENOMIC DNA]</scope>
    <source>
        <strain evidence="1 2">TBRC 1432</strain>
    </source>
</reference>
<evidence type="ECO:0000313" key="1">
    <source>
        <dbReference type="EMBL" id="MFC0541519.1"/>
    </source>
</evidence>
<comment type="caution">
    <text evidence="1">The sequence shown here is derived from an EMBL/GenBank/DDBJ whole genome shotgun (WGS) entry which is preliminary data.</text>
</comment>
<evidence type="ECO:0000313" key="2">
    <source>
        <dbReference type="Proteomes" id="UP001589810"/>
    </source>
</evidence>
<organism evidence="1 2">
    <name type="scientific">Kutzneria chonburiensis</name>
    <dbReference type="NCBI Taxonomy" id="1483604"/>
    <lineage>
        <taxon>Bacteria</taxon>
        <taxon>Bacillati</taxon>
        <taxon>Actinomycetota</taxon>
        <taxon>Actinomycetes</taxon>
        <taxon>Pseudonocardiales</taxon>
        <taxon>Pseudonocardiaceae</taxon>
        <taxon>Kutzneria</taxon>
    </lineage>
</organism>
<sequence length="307" mass="34686">MERVMGVEPVRPAVPAAPAVTAPAAPAVDPVQRALGNQWLGEQRDRDNPSSLPESDWTVGDRLEWEIRREQGLERGLSPTNTFLRAAFANTRNLAFGQYRTVRERHDYYDIISYALQSGKYAPAALRDIRFFEATAAVTGAPGIGSIETGLGHLVLRPETREVMFDINTELFELNMRVIHNLLFEWHEPRAPVAGGGRVDSLEFDAQMVENEQSTVQRFLARDPQRFTAEVRDQINGLLDPSSIKVYLSPSRPSFQWAIKALGVEQLDFRKFDHRRAIGYAEIHILRGLPYAAFERFLKERTAAPTK</sequence>
<gene>
    <name evidence="1" type="ORF">ACFFH7_08495</name>
</gene>